<feature type="region of interest" description="Disordered" evidence="1">
    <location>
        <begin position="112"/>
        <end position="146"/>
    </location>
</feature>
<dbReference type="OrthoDB" id="2337158at2759"/>
<accession>M2QLK5</accession>
<evidence type="ECO:0000313" key="2">
    <source>
        <dbReference type="EMBL" id="EMD37903.1"/>
    </source>
</evidence>
<feature type="non-terminal residue" evidence="2">
    <location>
        <position position="1"/>
    </location>
</feature>
<dbReference type="STRING" id="914234.M2QLK5"/>
<feature type="region of interest" description="Disordered" evidence="1">
    <location>
        <begin position="287"/>
        <end position="342"/>
    </location>
</feature>
<evidence type="ECO:0000256" key="1">
    <source>
        <dbReference type="SAM" id="MobiDB-lite"/>
    </source>
</evidence>
<dbReference type="EMBL" id="KB445796">
    <property type="protein sequence ID" value="EMD37903.1"/>
    <property type="molecule type" value="Genomic_DNA"/>
</dbReference>
<keyword evidence="3" id="KW-1185">Reference proteome</keyword>
<feature type="compositionally biased region" description="Polar residues" evidence="1">
    <location>
        <begin position="325"/>
        <end position="342"/>
    </location>
</feature>
<sequence>MFIAMYPPEPAPLPEPVDDFPTDPGRASPTKLLARQHPALLLSPKPPAVEAARNLLFAFAHSSSPEVLFRALPRIAESGGADGDSFIAREAERITEAKSIWEILREKFVQRRTDGAPSTTERRSRRRAADDDRELDDQGSSISGPVGSHSWPILEWLLVIMEKDERQMQDADNPLYSPLLLSQISPPKYNRSARWDVDAPLDIVFHALQACGPSRRRLGLRLLTLLVNLTSTTLLDYATFLNAVSDRVLSLPLDDLTALFGALPASRPALHFKLALCKRYLSRSFGKDADKSRARPKPLQKGQPRPANTRVRQPAGDTSVPAGPTDNTYASPSGGTEPNSNIRQYMPTSTVEIMRLVLGSQPSSESIARMKTELVLVYYLLQNQATNEEKDPEWQDMLRSGKLAEVFGQDIAHVNGGVGPG</sequence>
<dbReference type="Proteomes" id="UP000016930">
    <property type="component" value="Unassembled WGS sequence"/>
</dbReference>
<proteinExistence type="predicted"/>
<organism evidence="2 3">
    <name type="scientific">Ceriporiopsis subvermispora (strain B)</name>
    <name type="common">White-rot fungus</name>
    <name type="synonym">Gelatoporia subvermispora</name>
    <dbReference type="NCBI Taxonomy" id="914234"/>
    <lineage>
        <taxon>Eukaryota</taxon>
        <taxon>Fungi</taxon>
        <taxon>Dikarya</taxon>
        <taxon>Basidiomycota</taxon>
        <taxon>Agaricomycotina</taxon>
        <taxon>Agaricomycetes</taxon>
        <taxon>Polyporales</taxon>
        <taxon>Gelatoporiaceae</taxon>
        <taxon>Gelatoporia</taxon>
    </lineage>
</organism>
<protein>
    <submittedName>
        <fullName evidence="2">Uncharacterized protein</fullName>
    </submittedName>
</protein>
<name>M2QLK5_CERS8</name>
<reference evidence="2 3" key="1">
    <citation type="journal article" date="2012" name="Proc. Natl. Acad. Sci. U.S.A.">
        <title>Comparative genomics of Ceriporiopsis subvermispora and Phanerochaete chrysosporium provide insight into selective ligninolysis.</title>
        <authorList>
            <person name="Fernandez-Fueyo E."/>
            <person name="Ruiz-Duenas F.J."/>
            <person name="Ferreira P."/>
            <person name="Floudas D."/>
            <person name="Hibbett D.S."/>
            <person name="Canessa P."/>
            <person name="Larrondo L.F."/>
            <person name="James T.Y."/>
            <person name="Seelenfreund D."/>
            <person name="Lobos S."/>
            <person name="Polanco R."/>
            <person name="Tello M."/>
            <person name="Honda Y."/>
            <person name="Watanabe T."/>
            <person name="Watanabe T."/>
            <person name="Ryu J.S."/>
            <person name="Kubicek C.P."/>
            <person name="Schmoll M."/>
            <person name="Gaskell J."/>
            <person name="Hammel K.E."/>
            <person name="St John F.J."/>
            <person name="Vanden Wymelenberg A."/>
            <person name="Sabat G."/>
            <person name="Splinter BonDurant S."/>
            <person name="Syed K."/>
            <person name="Yadav J.S."/>
            <person name="Doddapaneni H."/>
            <person name="Subramanian V."/>
            <person name="Lavin J.L."/>
            <person name="Oguiza J.A."/>
            <person name="Perez G."/>
            <person name="Pisabarro A.G."/>
            <person name="Ramirez L."/>
            <person name="Santoyo F."/>
            <person name="Master E."/>
            <person name="Coutinho P.M."/>
            <person name="Henrissat B."/>
            <person name="Lombard V."/>
            <person name="Magnuson J.K."/>
            <person name="Kuees U."/>
            <person name="Hori C."/>
            <person name="Igarashi K."/>
            <person name="Samejima M."/>
            <person name="Held B.W."/>
            <person name="Barry K.W."/>
            <person name="LaButti K.M."/>
            <person name="Lapidus A."/>
            <person name="Lindquist E.A."/>
            <person name="Lucas S.M."/>
            <person name="Riley R."/>
            <person name="Salamov A.A."/>
            <person name="Hoffmeister D."/>
            <person name="Schwenk D."/>
            <person name="Hadar Y."/>
            <person name="Yarden O."/>
            <person name="de Vries R.P."/>
            <person name="Wiebenga A."/>
            <person name="Stenlid J."/>
            <person name="Eastwood D."/>
            <person name="Grigoriev I.V."/>
            <person name="Berka R.M."/>
            <person name="Blanchette R.A."/>
            <person name="Kersten P."/>
            <person name="Martinez A.T."/>
            <person name="Vicuna R."/>
            <person name="Cullen D."/>
        </authorList>
    </citation>
    <scope>NUCLEOTIDE SEQUENCE [LARGE SCALE GENOMIC DNA]</scope>
    <source>
        <strain evidence="2 3">B</strain>
    </source>
</reference>
<dbReference type="HOGENOM" id="CLU_040677_0_0_1"/>
<gene>
    <name evidence="2" type="ORF">CERSUDRAFT_114542</name>
</gene>
<evidence type="ECO:0000313" key="3">
    <source>
        <dbReference type="Proteomes" id="UP000016930"/>
    </source>
</evidence>
<dbReference type="AlphaFoldDB" id="M2QLK5"/>